<feature type="compositionally biased region" description="Polar residues" evidence="1">
    <location>
        <begin position="42"/>
        <end position="59"/>
    </location>
</feature>
<dbReference type="AlphaFoldDB" id="A0A4V5NHA0"/>
<reference evidence="2 3" key="1">
    <citation type="submission" date="2017-03" db="EMBL/GenBank/DDBJ databases">
        <title>Genomes of endolithic fungi from Antarctica.</title>
        <authorList>
            <person name="Coleine C."/>
            <person name="Masonjones S."/>
            <person name="Stajich J.E."/>
        </authorList>
    </citation>
    <scope>NUCLEOTIDE SEQUENCE [LARGE SCALE GENOMIC DNA]</scope>
    <source>
        <strain evidence="2 3">CCFEE 5187</strain>
    </source>
</reference>
<accession>A0A4V5NHA0</accession>
<protein>
    <submittedName>
        <fullName evidence="2">Uncharacterized protein</fullName>
    </submittedName>
</protein>
<dbReference type="STRING" id="331657.A0A4V5NHA0"/>
<dbReference type="EMBL" id="NAJN01000486">
    <property type="protein sequence ID" value="TKA72619.1"/>
    <property type="molecule type" value="Genomic_DNA"/>
</dbReference>
<name>A0A4V5NHA0_9PEZI</name>
<evidence type="ECO:0000256" key="1">
    <source>
        <dbReference type="SAM" id="MobiDB-lite"/>
    </source>
</evidence>
<organism evidence="2 3">
    <name type="scientific">Cryomyces minteri</name>
    <dbReference type="NCBI Taxonomy" id="331657"/>
    <lineage>
        <taxon>Eukaryota</taxon>
        <taxon>Fungi</taxon>
        <taxon>Dikarya</taxon>
        <taxon>Ascomycota</taxon>
        <taxon>Pezizomycotina</taxon>
        <taxon>Dothideomycetes</taxon>
        <taxon>Dothideomycetes incertae sedis</taxon>
        <taxon>Cryomyces</taxon>
    </lineage>
</organism>
<dbReference type="OrthoDB" id="307899at2759"/>
<evidence type="ECO:0000313" key="2">
    <source>
        <dbReference type="EMBL" id="TKA72619.1"/>
    </source>
</evidence>
<proteinExistence type="predicted"/>
<feature type="compositionally biased region" description="Polar residues" evidence="1">
    <location>
        <begin position="88"/>
        <end position="98"/>
    </location>
</feature>
<gene>
    <name evidence="2" type="ORF">B0A49_02668</name>
</gene>
<sequence>MLSTARSRFPALRTRVQLTPTIPIRRYADGYPIPANDPNPKTPVQNVSATNALPTSSEGSFDKVLQESVQVAEERRTMQAPNRKGIWSRSQRPRSQAMTGPRFEQTIMEDQANTHHRKTIEALPHTEYPLDPTSDPAEVPVSQSNTGRPLEQR</sequence>
<keyword evidence="3" id="KW-1185">Reference proteome</keyword>
<comment type="caution">
    <text evidence="2">The sequence shown here is derived from an EMBL/GenBank/DDBJ whole genome shotgun (WGS) entry which is preliminary data.</text>
</comment>
<dbReference type="Proteomes" id="UP000308768">
    <property type="component" value="Unassembled WGS sequence"/>
</dbReference>
<feature type="region of interest" description="Disordered" evidence="1">
    <location>
        <begin position="29"/>
        <end position="62"/>
    </location>
</feature>
<feature type="region of interest" description="Disordered" evidence="1">
    <location>
        <begin position="74"/>
        <end position="153"/>
    </location>
</feature>
<evidence type="ECO:0000313" key="3">
    <source>
        <dbReference type="Proteomes" id="UP000308768"/>
    </source>
</evidence>